<dbReference type="RefSeq" id="WP_211294592.1">
    <property type="nucleotide sequence ID" value="NZ_PGFB01000007.1"/>
</dbReference>
<dbReference type="AlphaFoldDB" id="A0A2M9BBE4"/>
<dbReference type="SUPFAM" id="SSF48498">
    <property type="entry name" value="Tetracyclin repressor-like, C-terminal domain"/>
    <property type="match status" value="1"/>
</dbReference>
<dbReference type="InterPro" id="IPR050109">
    <property type="entry name" value="HTH-type_TetR-like_transc_reg"/>
</dbReference>
<feature type="domain" description="HTH tetR-type" evidence="6">
    <location>
        <begin position="18"/>
        <end position="78"/>
    </location>
</feature>
<gene>
    <name evidence="7" type="ORF">CLV54_3397</name>
</gene>
<dbReference type="InterPro" id="IPR009057">
    <property type="entry name" value="Homeodomain-like_sf"/>
</dbReference>
<evidence type="ECO:0000256" key="2">
    <source>
        <dbReference type="ARBA" id="ARBA00023015"/>
    </source>
</evidence>
<dbReference type="PANTHER" id="PTHR30055">
    <property type="entry name" value="HTH-TYPE TRANSCRIPTIONAL REGULATOR RUTR"/>
    <property type="match status" value="1"/>
</dbReference>
<protein>
    <submittedName>
        <fullName evidence="7">AcrR family transcriptional regulator</fullName>
    </submittedName>
</protein>
<keyword evidence="8" id="KW-1185">Reference proteome</keyword>
<keyword evidence="4" id="KW-0804">Transcription</keyword>
<dbReference type="GO" id="GO:0003700">
    <property type="term" value="F:DNA-binding transcription factor activity"/>
    <property type="evidence" value="ECO:0007669"/>
    <property type="project" value="TreeGrafter"/>
</dbReference>
<evidence type="ECO:0000259" key="6">
    <source>
        <dbReference type="PROSITE" id="PS50977"/>
    </source>
</evidence>
<evidence type="ECO:0000313" key="7">
    <source>
        <dbReference type="EMBL" id="PJJ55259.1"/>
    </source>
</evidence>
<dbReference type="InterPro" id="IPR036271">
    <property type="entry name" value="Tet_transcr_reg_TetR-rel_C_sf"/>
</dbReference>
<dbReference type="InterPro" id="IPR001647">
    <property type="entry name" value="HTH_TetR"/>
</dbReference>
<feature type="DNA-binding region" description="H-T-H motif" evidence="5">
    <location>
        <begin position="41"/>
        <end position="60"/>
    </location>
</feature>
<keyword evidence="1" id="KW-0678">Repressor</keyword>
<dbReference type="PANTHER" id="PTHR30055:SF234">
    <property type="entry name" value="HTH-TYPE TRANSCRIPTIONAL REGULATOR BETI"/>
    <property type="match status" value="1"/>
</dbReference>
<dbReference type="Pfam" id="PF00440">
    <property type="entry name" value="TetR_N"/>
    <property type="match status" value="1"/>
</dbReference>
<evidence type="ECO:0000256" key="5">
    <source>
        <dbReference type="PROSITE-ProRule" id="PRU00335"/>
    </source>
</evidence>
<organism evidence="7 8">
    <name type="scientific">Compostimonas suwonensis</name>
    <dbReference type="NCBI Taxonomy" id="1048394"/>
    <lineage>
        <taxon>Bacteria</taxon>
        <taxon>Bacillati</taxon>
        <taxon>Actinomycetota</taxon>
        <taxon>Actinomycetes</taxon>
        <taxon>Micrococcales</taxon>
        <taxon>Microbacteriaceae</taxon>
        <taxon>Compostimonas</taxon>
    </lineage>
</organism>
<dbReference type="Gene3D" id="1.10.357.10">
    <property type="entry name" value="Tetracycline Repressor, domain 2"/>
    <property type="match status" value="1"/>
</dbReference>
<dbReference type="GO" id="GO:0000976">
    <property type="term" value="F:transcription cis-regulatory region binding"/>
    <property type="evidence" value="ECO:0007669"/>
    <property type="project" value="TreeGrafter"/>
</dbReference>
<dbReference type="Pfam" id="PF13977">
    <property type="entry name" value="TetR_C_6"/>
    <property type="match status" value="1"/>
</dbReference>
<name>A0A2M9BBE4_9MICO</name>
<accession>A0A2M9BBE4</accession>
<keyword evidence="2" id="KW-0805">Transcription regulation</keyword>
<evidence type="ECO:0000256" key="4">
    <source>
        <dbReference type="ARBA" id="ARBA00023163"/>
    </source>
</evidence>
<reference evidence="7 8" key="1">
    <citation type="submission" date="2017-11" db="EMBL/GenBank/DDBJ databases">
        <title>Genomic Encyclopedia of Archaeal and Bacterial Type Strains, Phase II (KMG-II): From Individual Species to Whole Genera.</title>
        <authorList>
            <person name="Goeker M."/>
        </authorList>
    </citation>
    <scope>NUCLEOTIDE SEQUENCE [LARGE SCALE GENOMIC DNA]</scope>
    <source>
        <strain evidence="7 8">DSM 25625</strain>
    </source>
</reference>
<evidence type="ECO:0000256" key="3">
    <source>
        <dbReference type="ARBA" id="ARBA00023125"/>
    </source>
</evidence>
<keyword evidence="3 5" id="KW-0238">DNA-binding</keyword>
<dbReference type="SUPFAM" id="SSF46689">
    <property type="entry name" value="Homeodomain-like"/>
    <property type="match status" value="1"/>
</dbReference>
<dbReference type="InterPro" id="IPR039538">
    <property type="entry name" value="BetI_C"/>
</dbReference>
<comment type="caution">
    <text evidence="7">The sequence shown here is derived from an EMBL/GenBank/DDBJ whole genome shotgun (WGS) entry which is preliminary data.</text>
</comment>
<dbReference type="EMBL" id="PGFB01000007">
    <property type="protein sequence ID" value="PJJ55259.1"/>
    <property type="molecule type" value="Genomic_DNA"/>
</dbReference>
<dbReference type="PRINTS" id="PR00455">
    <property type="entry name" value="HTHTETR"/>
</dbReference>
<sequence length="238" mass="25967">MDSSALNDDAPADSARRRRTRDRLVDAAYEVFAEYGVHAASVEMICEHAGFTRGAFYSNFQAKEELFFALMERENTIRIGRLQQGIASFLDPIAGDHPSFGEEVVETIIRQFLELQADDRRWCLVQSEFALLAMRDPSVAGSYRTFQAEFLDQLTAIIVQAIDTVGLRFSIDARSATRLIVGSYEDAMVDSILDPGGPGASERALGELTAVILALTSPSEQGPKALGKTEPVAGVLSS</sequence>
<dbReference type="Proteomes" id="UP000230161">
    <property type="component" value="Unassembled WGS sequence"/>
</dbReference>
<dbReference type="PROSITE" id="PS50977">
    <property type="entry name" value="HTH_TETR_2"/>
    <property type="match status" value="1"/>
</dbReference>
<evidence type="ECO:0000256" key="1">
    <source>
        <dbReference type="ARBA" id="ARBA00022491"/>
    </source>
</evidence>
<proteinExistence type="predicted"/>
<evidence type="ECO:0000313" key="8">
    <source>
        <dbReference type="Proteomes" id="UP000230161"/>
    </source>
</evidence>